<dbReference type="RefSeq" id="WP_345732135.1">
    <property type="nucleotide sequence ID" value="NZ_BAAAYN010000046.1"/>
</dbReference>
<keyword evidence="4" id="KW-1185">Reference proteome</keyword>
<dbReference type="InterPro" id="IPR012507">
    <property type="entry name" value="YibE_F"/>
</dbReference>
<protein>
    <recommendedName>
        <fullName evidence="5">YibE/F family protein</fullName>
    </recommendedName>
</protein>
<evidence type="ECO:0000313" key="4">
    <source>
        <dbReference type="Proteomes" id="UP001501676"/>
    </source>
</evidence>
<keyword evidence="2" id="KW-0472">Membrane</keyword>
<sequence>MAEDPYGAAPRYPEGTYDRLNFQNPGQPGPGSGYPAESHPSASWDPDPRDRGPWGAAPPEPPRRRPEPPPEHSGGLGYSGAPGHPGAPGHSGPAVDDAAHSHAHSVASPVSARTRKAVIGILIPAIVATLIGLIVLWPGQVDYSSNTGQSGQQQRATGTVTEVVEQTCPETPEAESAGLTGPCGSATVKITDGTGEGQTVSMELPQGPGAPRVDVGDDVVLLVLSDGSGEGESTARYTIVDKQRSGSLWLLAALAAVVVIGFGRLRGLAAIGGLIISFAVLLLFVLPGILDGSPPLLVAVVGASTIMFAVLYLTHGVSVRTSVAILGTLASLVLTGLLGAAFTALTKLTGLGDEQSVYLATVEGGVDMRGLLLAGIIIGSLGVLDDVTITQSQVVAELARTPRSRWELYRAAIRVGRAHVGSAVNTIVLAYAGASLPLLLLISVSGQSLGSLVTGQAIAGEIVRALVGTIGLVASVPITTALAALVAESPAEDEDPAETPAASHP</sequence>
<evidence type="ECO:0000256" key="1">
    <source>
        <dbReference type="SAM" id="MobiDB-lite"/>
    </source>
</evidence>
<dbReference type="PANTHER" id="PTHR41771">
    <property type="entry name" value="MEMBRANE PROTEIN-RELATED"/>
    <property type="match status" value="1"/>
</dbReference>
<evidence type="ECO:0008006" key="5">
    <source>
        <dbReference type="Google" id="ProtNLM"/>
    </source>
</evidence>
<feature type="transmembrane region" description="Helical" evidence="2">
    <location>
        <begin position="246"/>
        <end position="263"/>
    </location>
</feature>
<feature type="transmembrane region" description="Helical" evidence="2">
    <location>
        <begin position="325"/>
        <end position="346"/>
    </location>
</feature>
<feature type="compositionally biased region" description="Basic and acidic residues" evidence="1">
    <location>
        <begin position="61"/>
        <end position="70"/>
    </location>
</feature>
<feature type="compositionally biased region" description="Low complexity" evidence="1">
    <location>
        <begin position="81"/>
        <end position="96"/>
    </location>
</feature>
<accession>A0ABP6T7Y3</accession>
<dbReference type="Proteomes" id="UP001501676">
    <property type="component" value="Unassembled WGS sequence"/>
</dbReference>
<dbReference type="Pfam" id="PF07907">
    <property type="entry name" value="YibE_F"/>
    <property type="match status" value="1"/>
</dbReference>
<feature type="region of interest" description="Disordered" evidence="1">
    <location>
        <begin position="1"/>
        <end position="111"/>
    </location>
</feature>
<dbReference type="EMBL" id="BAAAYN010000046">
    <property type="protein sequence ID" value="GAA3394796.1"/>
    <property type="molecule type" value="Genomic_DNA"/>
</dbReference>
<feature type="transmembrane region" description="Helical" evidence="2">
    <location>
        <begin position="462"/>
        <end position="487"/>
    </location>
</feature>
<feature type="transmembrane region" description="Helical" evidence="2">
    <location>
        <begin position="270"/>
        <end position="290"/>
    </location>
</feature>
<evidence type="ECO:0000256" key="2">
    <source>
        <dbReference type="SAM" id="Phobius"/>
    </source>
</evidence>
<dbReference type="PANTHER" id="PTHR41771:SF1">
    <property type="entry name" value="MEMBRANE PROTEIN"/>
    <property type="match status" value="1"/>
</dbReference>
<name>A0ABP6T7Y3_9ACTN</name>
<evidence type="ECO:0000313" key="3">
    <source>
        <dbReference type="EMBL" id="GAA3394796.1"/>
    </source>
</evidence>
<gene>
    <name evidence="3" type="ORF">GCM10020369_65530</name>
</gene>
<feature type="transmembrane region" description="Helical" evidence="2">
    <location>
        <begin position="366"/>
        <end position="384"/>
    </location>
</feature>
<proteinExistence type="predicted"/>
<feature type="transmembrane region" description="Helical" evidence="2">
    <location>
        <begin position="420"/>
        <end position="442"/>
    </location>
</feature>
<comment type="caution">
    <text evidence="3">The sequence shown here is derived from an EMBL/GenBank/DDBJ whole genome shotgun (WGS) entry which is preliminary data.</text>
</comment>
<feature type="transmembrane region" description="Helical" evidence="2">
    <location>
        <begin position="296"/>
        <end position="313"/>
    </location>
</feature>
<keyword evidence="2" id="KW-1133">Transmembrane helix</keyword>
<reference evidence="4" key="1">
    <citation type="journal article" date="2019" name="Int. J. Syst. Evol. Microbiol.">
        <title>The Global Catalogue of Microorganisms (GCM) 10K type strain sequencing project: providing services to taxonomists for standard genome sequencing and annotation.</title>
        <authorList>
            <consortium name="The Broad Institute Genomics Platform"/>
            <consortium name="The Broad Institute Genome Sequencing Center for Infectious Disease"/>
            <person name="Wu L."/>
            <person name="Ma J."/>
        </authorList>
    </citation>
    <scope>NUCLEOTIDE SEQUENCE [LARGE SCALE GENOMIC DNA]</scope>
    <source>
        <strain evidence="4">JCM 9458</strain>
    </source>
</reference>
<organism evidence="3 4">
    <name type="scientific">Cryptosporangium minutisporangium</name>
    <dbReference type="NCBI Taxonomy" id="113569"/>
    <lineage>
        <taxon>Bacteria</taxon>
        <taxon>Bacillati</taxon>
        <taxon>Actinomycetota</taxon>
        <taxon>Actinomycetes</taxon>
        <taxon>Cryptosporangiales</taxon>
        <taxon>Cryptosporangiaceae</taxon>
        <taxon>Cryptosporangium</taxon>
    </lineage>
</organism>
<keyword evidence="2" id="KW-0812">Transmembrane</keyword>
<feature type="transmembrane region" description="Helical" evidence="2">
    <location>
        <begin position="117"/>
        <end position="137"/>
    </location>
</feature>